<accession>A0A3M7PDH9</accession>
<dbReference type="AlphaFoldDB" id="A0A3M7PDH9"/>
<dbReference type="EMBL" id="REGN01011917">
    <property type="protein sequence ID" value="RMZ96774.1"/>
    <property type="molecule type" value="Genomic_DNA"/>
</dbReference>
<proteinExistence type="predicted"/>
<dbReference type="OrthoDB" id="6118340at2759"/>
<sequence>TSGKVKSEHQEPNGVTRLINKVNDNKILIVVPYEETFDEIHTVHLSIENGGVNKMYRRRTPTNLSCEKSLREINSLHYICGGQGVLKCNCLGKCERNSSFWFLLK</sequence>
<dbReference type="Proteomes" id="UP000276133">
    <property type="component" value="Unassembled WGS sequence"/>
</dbReference>
<name>A0A3M7PDH9_BRAPC</name>
<gene>
    <name evidence="1" type="ORF">BpHYR1_005313</name>
</gene>
<protein>
    <submittedName>
        <fullName evidence="1">Uncharacterized protein</fullName>
    </submittedName>
</protein>
<comment type="caution">
    <text evidence="1">The sequence shown here is derived from an EMBL/GenBank/DDBJ whole genome shotgun (WGS) entry which is preliminary data.</text>
</comment>
<keyword evidence="2" id="KW-1185">Reference proteome</keyword>
<evidence type="ECO:0000313" key="1">
    <source>
        <dbReference type="EMBL" id="RMZ96774.1"/>
    </source>
</evidence>
<organism evidence="1 2">
    <name type="scientific">Brachionus plicatilis</name>
    <name type="common">Marine rotifer</name>
    <name type="synonym">Brachionus muelleri</name>
    <dbReference type="NCBI Taxonomy" id="10195"/>
    <lineage>
        <taxon>Eukaryota</taxon>
        <taxon>Metazoa</taxon>
        <taxon>Spiralia</taxon>
        <taxon>Gnathifera</taxon>
        <taxon>Rotifera</taxon>
        <taxon>Eurotatoria</taxon>
        <taxon>Monogononta</taxon>
        <taxon>Pseudotrocha</taxon>
        <taxon>Ploima</taxon>
        <taxon>Brachionidae</taxon>
        <taxon>Brachionus</taxon>
    </lineage>
</organism>
<reference evidence="1 2" key="1">
    <citation type="journal article" date="2018" name="Sci. Rep.">
        <title>Genomic signatures of local adaptation to the degree of environmental predictability in rotifers.</title>
        <authorList>
            <person name="Franch-Gras L."/>
            <person name="Hahn C."/>
            <person name="Garcia-Roger E.M."/>
            <person name="Carmona M.J."/>
            <person name="Serra M."/>
            <person name="Gomez A."/>
        </authorList>
    </citation>
    <scope>NUCLEOTIDE SEQUENCE [LARGE SCALE GENOMIC DNA]</scope>
    <source>
        <strain evidence="1">HYR1</strain>
    </source>
</reference>
<evidence type="ECO:0000313" key="2">
    <source>
        <dbReference type="Proteomes" id="UP000276133"/>
    </source>
</evidence>
<feature type="non-terminal residue" evidence="1">
    <location>
        <position position="1"/>
    </location>
</feature>